<dbReference type="EMBL" id="JAMOIL010000024">
    <property type="protein sequence ID" value="MCM0621888.1"/>
    <property type="molecule type" value="Genomic_DNA"/>
</dbReference>
<evidence type="ECO:0000313" key="3">
    <source>
        <dbReference type="Proteomes" id="UP001139485"/>
    </source>
</evidence>
<feature type="region of interest" description="Disordered" evidence="1">
    <location>
        <begin position="68"/>
        <end position="123"/>
    </location>
</feature>
<name>A0A9X2D9S0_9ACTN</name>
<feature type="compositionally biased region" description="Acidic residues" evidence="1">
    <location>
        <begin position="113"/>
        <end position="123"/>
    </location>
</feature>
<proteinExistence type="predicted"/>
<keyword evidence="3" id="KW-1185">Reference proteome</keyword>
<dbReference type="AlphaFoldDB" id="A0A9X2D9S0"/>
<dbReference type="RefSeq" id="WP_250828217.1">
    <property type="nucleotide sequence ID" value="NZ_JAMOIL010000024.1"/>
</dbReference>
<accession>A0A9X2D9S0</accession>
<evidence type="ECO:0000313" key="2">
    <source>
        <dbReference type="EMBL" id="MCM0621888.1"/>
    </source>
</evidence>
<dbReference type="Proteomes" id="UP001139485">
    <property type="component" value="Unassembled WGS sequence"/>
</dbReference>
<reference evidence="2" key="1">
    <citation type="submission" date="2022-05" db="EMBL/GenBank/DDBJ databases">
        <authorList>
            <person name="Tuo L."/>
        </authorList>
    </citation>
    <scope>NUCLEOTIDE SEQUENCE</scope>
    <source>
        <strain evidence="2">BSK12Z-4</strain>
    </source>
</reference>
<evidence type="ECO:0000256" key="1">
    <source>
        <dbReference type="SAM" id="MobiDB-lite"/>
    </source>
</evidence>
<comment type="caution">
    <text evidence="2">The sequence shown here is derived from an EMBL/GenBank/DDBJ whole genome shotgun (WGS) entry which is preliminary data.</text>
</comment>
<organism evidence="2 3">
    <name type="scientific">Nocardioides bruguierae</name>
    <dbReference type="NCBI Taxonomy" id="2945102"/>
    <lineage>
        <taxon>Bacteria</taxon>
        <taxon>Bacillati</taxon>
        <taxon>Actinomycetota</taxon>
        <taxon>Actinomycetes</taxon>
        <taxon>Propionibacteriales</taxon>
        <taxon>Nocardioidaceae</taxon>
        <taxon>Nocardioides</taxon>
    </lineage>
</organism>
<protein>
    <submittedName>
        <fullName evidence="2">Uncharacterized protein</fullName>
    </submittedName>
</protein>
<sequence length="123" mass="12957">MGHDDAPGGHETLRELHTVVPASLFWDLGRELGAGPAGEAAGEAVPEVVAEEGAAREQHLLDWVYGATDVPPSTWAPEDEAPSSDPYEPPTPRGLGWLSPDQLPGLAARFLDDGDPDDDAPGR</sequence>
<gene>
    <name evidence="2" type="ORF">M8330_16475</name>
</gene>